<keyword evidence="2" id="KW-1185">Reference proteome</keyword>
<sequence length="125" mass="14130">MSYLAALQCDAGVPELSFTQVSTFMRFLSILKDDILLCQPHFVPTDAPPPFLPPSVQVFTSKAVDIPYESVQTLWDCLQDDVWALCNTKLSPTEEELFRAHGWSLGLSESSHSYFLVPTLLFQRF</sequence>
<gene>
    <name evidence="1" type="ORF">GGX14DRAFT_358771</name>
</gene>
<dbReference type="AlphaFoldDB" id="A0AAD6YE72"/>
<proteinExistence type="predicted"/>
<comment type="caution">
    <text evidence="1">The sequence shown here is derived from an EMBL/GenBank/DDBJ whole genome shotgun (WGS) entry which is preliminary data.</text>
</comment>
<name>A0AAD6YE72_9AGAR</name>
<evidence type="ECO:0000313" key="2">
    <source>
        <dbReference type="Proteomes" id="UP001219525"/>
    </source>
</evidence>
<organism evidence="1 2">
    <name type="scientific">Mycena pura</name>
    <dbReference type="NCBI Taxonomy" id="153505"/>
    <lineage>
        <taxon>Eukaryota</taxon>
        <taxon>Fungi</taxon>
        <taxon>Dikarya</taxon>
        <taxon>Basidiomycota</taxon>
        <taxon>Agaricomycotina</taxon>
        <taxon>Agaricomycetes</taxon>
        <taxon>Agaricomycetidae</taxon>
        <taxon>Agaricales</taxon>
        <taxon>Marasmiineae</taxon>
        <taxon>Mycenaceae</taxon>
        <taxon>Mycena</taxon>
    </lineage>
</organism>
<reference evidence="1" key="1">
    <citation type="submission" date="2023-03" db="EMBL/GenBank/DDBJ databases">
        <title>Massive genome expansion in bonnet fungi (Mycena s.s.) driven by repeated elements and novel gene families across ecological guilds.</title>
        <authorList>
            <consortium name="Lawrence Berkeley National Laboratory"/>
            <person name="Harder C.B."/>
            <person name="Miyauchi S."/>
            <person name="Viragh M."/>
            <person name="Kuo A."/>
            <person name="Thoen E."/>
            <person name="Andreopoulos B."/>
            <person name="Lu D."/>
            <person name="Skrede I."/>
            <person name="Drula E."/>
            <person name="Henrissat B."/>
            <person name="Morin E."/>
            <person name="Kohler A."/>
            <person name="Barry K."/>
            <person name="LaButti K."/>
            <person name="Morin E."/>
            <person name="Salamov A."/>
            <person name="Lipzen A."/>
            <person name="Mereny Z."/>
            <person name="Hegedus B."/>
            <person name="Baldrian P."/>
            <person name="Stursova M."/>
            <person name="Weitz H."/>
            <person name="Taylor A."/>
            <person name="Grigoriev I.V."/>
            <person name="Nagy L.G."/>
            <person name="Martin F."/>
            <person name="Kauserud H."/>
        </authorList>
    </citation>
    <scope>NUCLEOTIDE SEQUENCE</scope>
    <source>
        <strain evidence="1">9144</strain>
    </source>
</reference>
<accession>A0AAD6YE72</accession>
<dbReference type="Proteomes" id="UP001219525">
    <property type="component" value="Unassembled WGS sequence"/>
</dbReference>
<evidence type="ECO:0000313" key="1">
    <source>
        <dbReference type="EMBL" id="KAJ7216431.1"/>
    </source>
</evidence>
<protein>
    <submittedName>
        <fullName evidence="1">Uncharacterized protein</fullName>
    </submittedName>
</protein>
<dbReference type="EMBL" id="JARJCW010000015">
    <property type="protein sequence ID" value="KAJ7216431.1"/>
    <property type="molecule type" value="Genomic_DNA"/>
</dbReference>